<dbReference type="EMBL" id="CADCTK010000295">
    <property type="protein sequence ID" value="CAA9237077.1"/>
    <property type="molecule type" value="Genomic_DNA"/>
</dbReference>
<sequence>DPSPRLYDARLLIRPAVIQVRHPSLNTCPVPVRNMLLVAGGGPDAPGMGVPSQQESLSKWGLSFERHWKLTPRRKATSNTTATMGSAWSPLARRVFRALWIAALASNVGTLMQSVAAAWLMTSLTPSPLPVALLTTAGSLPLFLVGLPAGALADLIDRRRLVLLTQLWMLAVAVVLGALALIGWMAPWSLLGLTFLLGLGSALSAPAWQAIIPQLVEKEELAAAVALNGAGFNLARAVGPAVGGLLVAGIGPGGVFLLNAASFLGVIAVIYRWQPEPHSHASTTPPESVRSAVAAGLRYARHSPQLRAAQVRTAAFVLPASALWALLPVVAQRELGLTAVGYGILLGSLGIGAVGGAAILPRLRERMSIDRLVIAMTLIFAGGTFGLAYLRNPWLLNPVLMAVGMAWLTITSSLNVSTQTTAPSWVQARAVGVYLLVFQGGFAGGSAVWGFVAGRYGLGTALLAAAAVMALGIATALRWHLVTGEELDLSPSQHWPEPEFALEPDPESGPVLITVEYRVDDEHHDAFCQAMEELQTIRRRDGAARWGLFRDPAAPDRYLETFVVTSWGEHLRQHERITVTDREVEERALALQRPATSPVVSHFIATGCSTSVAAGP</sequence>
<dbReference type="Gene3D" id="1.20.1250.20">
    <property type="entry name" value="MFS general substrate transporter like domains"/>
    <property type="match status" value="1"/>
</dbReference>
<dbReference type="SUPFAM" id="SSF103473">
    <property type="entry name" value="MFS general substrate transporter"/>
    <property type="match status" value="1"/>
</dbReference>
<feature type="transmembrane region" description="Helical" evidence="7">
    <location>
        <begin position="98"/>
        <end position="121"/>
    </location>
</feature>
<comment type="subcellular location">
    <subcellularLocation>
        <location evidence="1">Cell membrane</location>
        <topology evidence="1">Multi-pass membrane protein</topology>
    </subcellularLocation>
</comment>
<organism evidence="9">
    <name type="scientific">uncultured Chloroflexia bacterium</name>
    <dbReference type="NCBI Taxonomy" id="1672391"/>
    <lineage>
        <taxon>Bacteria</taxon>
        <taxon>Bacillati</taxon>
        <taxon>Chloroflexota</taxon>
        <taxon>Chloroflexia</taxon>
        <taxon>environmental samples</taxon>
    </lineage>
</organism>
<feature type="transmembrane region" description="Helical" evidence="7">
    <location>
        <begin position="428"/>
        <end position="452"/>
    </location>
</feature>
<dbReference type="InterPro" id="IPR020846">
    <property type="entry name" value="MFS_dom"/>
</dbReference>
<dbReference type="PANTHER" id="PTHR23513">
    <property type="entry name" value="INTEGRAL MEMBRANE EFFLUX PROTEIN-RELATED"/>
    <property type="match status" value="1"/>
</dbReference>
<keyword evidence="5 7" id="KW-1133">Transmembrane helix</keyword>
<reference evidence="9" key="1">
    <citation type="submission" date="2020-02" db="EMBL/GenBank/DDBJ databases">
        <authorList>
            <person name="Meier V. D."/>
        </authorList>
    </citation>
    <scope>NUCLEOTIDE SEQUENCE</scope>
    <source>
        <strain evidence="9">AVDCRST_MAG26</strain>
    </source>
</reference>
<gene>
    <name evidence="9" type="ORF">AVDCRST_MAG26-1254</name>
</gene>
<evidence type="ECO:0000256" key="2">
    <source>
        <dbReference type="ARBA" id="ARBA00022448"/>
    </source>
</evidence>
<dbReference type="PROSITE" id="PS50850">
    <property type="entry name" value="MFS"/>
    <property type="match status" value="1"/>
</dbReference>
<feature type="domain" description="Major facilitator superfamily (MFS) profile" evidence="8">
    <location>
        <begin position="95"/>
        <end position="484"/>
    </location>
</feature>
<keyword evidence="2" id="KW-0813">Transport</keyword>
<feature type="transmembrane region" description="Helical" evidence="7">
    <location>
        <begin position="337"/>
        <end position="360"/>
    </location>
</feature>
<keyword evidence="6 7" id="KW-0472">Membrane</keyword>
<feature type="transmembrane region" description="Helical" evidence="7">
    <location>
        <begin position="245"/>
        <end position="271"/>
    </location>
</feature>
<proteinExistence type="predicted"/>
<dbReference type="InterPro" id="IPR010290">
    <property type="entry name" value="TM_effector"/>
</dbReference>
<evidence type="ECO:0000256" key="5">
    <source>
        <dbReference type="ARBA" id="ARBA00022989"/>
    </source>
</evidence>
<feature type="transmembrane region" description="Helical" evidence="7">
    <location>
        <begin position="372"/>
        <end position="390"/>
    </location>
</feature>
<feature type="transmembrane region" description="Helical" evidence="7">
    <location>
        <begin position="161"/>
        <end position="182"/>
    </location>
</feature>
<dbReference type="InterPro" id="IPR036259">
    <property type="entry name" value="MFS_trans_sf"/>
</dbReference>
<feature type="transmembrane region" description="Helical" evidence="7">
    <location>
        <begin position="396"/>
        <end position="416"/>
    </location>
</feature>
<evidence type="ECO:0000259" key="8">
    <source>
        <dbReference type="PROSITE" id="PS50850"/>
    </source>
</evidence>
<dbReference type="GO" id="GO:0022857">
    <property type="term" value="F:transmembrane transporter activity"/>
    <property type="evidence" value="ECO:0007669"/>
    <property type="project" value="InterPro"/>
</dbReference>
<feature type="transmembrane region" description="Helical" evidence="7">
    <location>
        <begin position="458"/>
        <end position="477"/>
    </location>
</feature>
<evidence type="ECO:0000256" key="7">
    <source>
        <dbReference type="SAM" id="Phobius"/>
    </source>
</evidence>
<dbReference type="AlphaFoldDB" id="A0A6J4HZ82"/>
<feature type="transmembrane region" description="Helical" evidence="7">
    <location>
        <begin position="127"/>
        <end position="149"/>
    </location>
</feature>
<evidence type="ECO:0000256" key="1">
    <source>
        <dbReference type="ARBA" id="ARBA00004651"/>
    </source>
</evidence>
<keyword evidence="4 7" id="KW-0812">Transmembrane</keyword>
<accession>A0A6J4HZ82</accession>
<dbReference type="CDD" id="cd06173">
    <property type="entry name" value="MFS_MefA_like"/>
    <property type="match status" value="1"/>
</dbReference>
<name>A0A6J4HZ82_9CHLR</name>
<evidence type="ECO:0000256" key="6">
    <source>
        <dbReference type="ARBA" id="ARBA00023136"/>
    </source>
</evidence>
<dbReference type="Pfam" id="PF05977">
    <property type="entry name" value="MFS_3"/>
    <property type="match status" value="1"/>
</dbReference>
<protein>
    <submittedName>
        <fullName evidence="9">Uncharacterized MFS-type transporter</fullName>
    </submittedName>
</protein>
<dbReference type="PANTHER" id="PTHR23513:SF11">
    <property type="entry name" value="STAPHYLOFERRIN A TRANSPORTER"/>
    <property type="match status" value="1"/>
</dbReference>
<keyword evidence="3" id="KW-1003">Cell membrane</keyword>
<feature type="transmembrane region" description="Helical" evidence="7">
    <location>
        <begin position="311"/>
        <end position="331"/>
    </location>
</feature>
<evidence type="ECO:0000313" key="9">
    <source>
        <dbReference type="EMBL" id="CAA9237077.1"/>
    </source>
</evidence>
<evidence type="ECO:0000256" key="3">
    <source>
        <dbReference type="ARBA" id="ARBA00022475"/>
    </source>
</evidence>
<evidence type="ECO:0000256" key="4">
    <source>
        <dbReference type="ARBA" id="ARBA00022692"/>
    </source>
</evidence>
<feature type="non-terminal residue" evidence="9">
    <location>
        <position position="1"/>
    </location>
</feature>
<dbReference type="GO" id="GO:0005886">
    <property type="term" value="C:plasma membrane"/>
    <property type="evidence" value="ECO:0007669"/>
    <property type="project" value="UniProtKB-SubCell"/>
</dbReference>